<dbReference type="Pfam" id="PF23559">
    <property type="entry name" value="WHD_DRP"/>
    <property type="match status" value="1"/>
</dbReference>
<name>A0A2P5CDY8_PARAD</name>
<feature type="coiled-coil region" evidence="7">
    <location>
        <begin position="18"/>
        <end position="45"/>
    </location>
</feature>
<proteinExistence type="inferred from homology"/>
<evidence type="ECO:0000259" key="10">
    <source>
        <dbReference type="Pfam" id="PF23559"/>
    </source>
</evidence>
<comment type="similarity">
    <text evidence="1">Belongs to the disease resistance NB-LRR family.</text>
</comment>
<dbReference type="FunFam" id="1.10.10.10:FF:000322">
    <property type="entry name" value="Probable disease resistance protein At1g63360"/>
    <property type="match status" value="1"/>
</dbReference>
<evidence type="ECO:0000259" key="8">
    <source>
        <dbReference type="Pfam" id="PF00931"/>
    </source>
</evidence>
<dbReference type="InterPro" id="IPR002182">
    <property type="entry name" value="NB-ARC"/>
</dbReference>
<evidence type="ECO:0000256" key="4">
    <source>
        <dbReference type="ARBA" id="ARBA00022741"/>
    </source>
</evidence>
<evidence type="ECO:0000259" key="9">
    <source>
        <dbReference type="Pfam" id="PF23247"/>
    </source>
</evidence>
<dbReference type="InterPro" id="IPR057135">
    <property type="entry name" value="At4g27190-like_LRR"/>
</dbReference>
<dbReference type="AlphaFoldDB" id="A0A2P5CDY8"/>
<evidence type="ECO:0000256" key="7">
    <source>
        <dbReference type="SAM" id="Coils"/>
    </source>
</evidence>
<feature type="domain" description="NB-ARC" evidence="8">
    <location>
        <begin position="142"/>
        <end position="300"/>
    </location>
</feature>
<dbReference type="OrthoDB" id="1193511at2759"/>
<evidence type="ECO:0000313" key="12">
    <source>
        <dbReference type="Proteomes" id="UP000237105"/>
    </source>
</evidence>
<dbReference type="InterPro" id="IPR058922">
    <property type="entry name" value="WHD_DRP"/>
</dbReference>
<dbReference type="Gene3D" id="3.40.50.300">
    <property type="entry name" value="P-loop containing nucleotide triphosphate hydrolases"/>
    <property type="match status" value="1"/>
</dbReference>
<protein>
    <submittedName>
        <fullName evidence="11">NB-ARC domain containing protein</fullName>
    </submittedName>
</protein>
<dbReference type="SUPFAM" id="SSF52058">
    <property type="entry name" value="L domain-like"/>
    <property type="match status" value="1"/>
</dbReference>
<dbReference type="PANTHER" id="PTHR33463">
    <property type="entry name" value="NB-ARC DOMAIN-CONTAINING PROTEIN-RELATED"/>
    <property type="match status" value="1"/>
</dbReference>
<feature type="domain" description="Disease resistance protein winged helix" evidence="10">
    <location>
        <begin position="392"/>
        <end position="462"/>
    </location>
</feature>
<dbReference type="PRINTS" id="PR00364">
    <property type="entry name" value="DISEASERSIST"/>
</dbReference>
<keyword evidence="5" id="KW-0611">Plant defense</keyword>
<gene>
    <name evidence="11" type="ORF">PanWU01x14_160190</name>
</gene>
<dbReference type="Pfam" id="PF23247">
    <property type="entry name" value="LRR_RPS2"/>
    <property type="match status" value="1"/>
</dbReference>
<dbReference type="Gene3D" id="1.10.10.10">
    <property type="entry name" value="Winged helix-like DNA-binding domain superfamily/Winged helix DNA-binding domain"/>
    <property type="match status" value="1"/>
</dbReference>
<dbReference type="EMBL" id="JXTB01000141">
    <property type="protein sequence ID" value="PON59270.1"/>
    <property type="molecule type" value="Genomic_DNA"/>
</dbReference>
<dbReference type="GO" id="GO:0043531">
    <property type="term" value="F:ADP binding"/>
    <property type="evidence" value="ECO:0007669"/>
    <property type="project" value="InterPro"/>
</dbReference>
<sequence>MEYVQAICDIGTSTIRNFGSLDEKMRRLKRKLETLESREDDINDELTYAESLSLKKRRKSVETWLTNVERVKREVQLVADEVRERKWYEFLELQTKIERSTTEVEELIHHGRFSGGLTLEVNNENHVVSLLTPELVGQMFQKDKSTILECISSGTVSIIGIYGMGGVGKTTLVSHIYNELINYPNTSVSWVTVSKNCSSFKLQSDIAKRINLKFSDLDDEIGRAAILADAIKGRNNYVLILDDVWDHISLETVGIPIAGNSCKLIITTRSLDICRSMNCQKEVKVKPLPNEEAWKLFTKTLGLDTELSLECEEIAKSLVKECDGLPLGIVTMAGSMRGVEDKHEWSNALEKMRESNLQHEDSEFDKVFGVLRYSFDKLKDHKIQECFLYCSLFPEDHRIDRDELIEYFIDERLIDGRKSRQMEISRGHTILNKLENVCLLEGGKSFNGKRYVKMHDLVRDMAIQIVSATPRRFLVEAGVKLKNLLAEENWTNDLVRVSLMDNEISNIPLNASPRSPRLQTLLLRQNLKLDSIPNCFFVHMDGLAVLDLSYTSVTCLPGSISNLRSLIALLLHNCSSLKYVPSLSNLKTLRRLDFFRTKITEVPEGMEALTNLRYLNLGVQKLEIPNGILARFSHLQHLVVHDLESSTRPVRLNEIMSLNKLETFKGQLYNIGDLNKYVQSWEDSGLNGYLLQVGVFLKDWRTQHFLKEYNKGYDKIARIKYCNISESRAGEDSLFLPKDVKSLHIRCCVDVTCLCDVASLKNATDLRICSVEECDEMKHLLCSSCCHLPVFERLESVLVWKLFKLTTLVGGERGVVSFSYLKNLNIKKCPNMKWLFMPALVSNLRNLESLSVQDCEEMVDILGEASDEDQDREATSADILTFPKLTSLTLMQLPELKSFCYNKKAIASDPLQRITIYNCPKLKRIPLLKEDPCPPPSLQRIRAEKSWWDSLEWDHPDTKTALQPFCPIVRTYVQSDFT</sequence>
<dbReference type="Pfam" id="PF13855">
    <property type="entry name" value="LRR_8"/>
    <property type="match status" value="1"/>
</dbReference>
<dbReference type="InterPro" id="IPR027417">
    <property type="entry name" value="P-loop_NTPase"/>
</dbReference>
<evidence type="ECO:0000256" key="2">
    <source>
        <dbReference type="ARBA" id="ARBA00022614"/>
    </source>
</evidence>
<dbReference type="InterPro" id="IPR001611">
    <property type="entry name" value="Leu-rich_rpt"/>
</dbReference>
<evidence type="ECO:0000256" key="5">
    <source>
        <dbReference type="ARBA" id="ARBA00022821"/>
    </source>
</evidence>
<dbReference type="GO" id="GO:0005524">
    <property type="term" value="F:ATP binding"/>
    <property type="evidence" value="ECO:0007669"/>
    <property type="project" value="UniProtKB-KW"/>
</dbReference>
<dbReference type="SUPFAM" id="SSF52540">
    <property type="entry name" value="P-loop containing nucleoside triphosphate hydrolases"/>
    <property type="match status" value="1"/>
</dbReference>
<keyword evidence="2" id="KW-0433">Leucine-rich repeat</keyword>
<evidence type="ECO:0000256" key="1">
    <source>
        <dbReference type="ARBA" id="ARBA00008894"/>
    </source>
</evidence>
<feature type="domain" description="Disease resistance protein At4g27190-like leucine-rich repeats" evidence="9">
    <location>
        <begin position="812"/>
        <end position="925"/>
    </location>
</feature>
<dbReference type="Proteomes" id="UP000237105">
    <property type="component" value="Unassembled WGS sequence"/>
</dbReference>
<accession>A0A2P5CDY8</accession>
<dbReference type="GO" id="GO:0006952">
    <property type="term" value="P:defense response"/>
    <property type="evidence" value="ECO:0007669"/>
    <property type="project" value="UniProtKB-KW"/>
</dbReference>
<evidence type="ECO:0000256" key="3">
    <source>
        <dbReference type="ARBA" id="ARBA00022737"/>
    </source>
</evidence>
<reference evidence="12" key="1">
    <citation type="submission" date="2016-06" db="EMBL/GenBank/DDBJ databases">
        <title>Parallel loss of symbiosis genes in relatives of nitrogen-fixing non-legume Parasponia.</title>
        <authorList>
            <person name="Van Velzen R."/>
            <person name="Holmer R."/>
            <person name="Bu F."/>
            <person name="Rutten L."/>
            <person name="Van Zeijl A."/>
            <person name="Liu W."/>
            <person name="Santuari L."/>
            <person name="Cao Q."/>
            <person name="Sharma T."/>
            <person name="Shen D."/>
            <person name="Roswanjaya Y."/>
            <person name="Wardhani T."/>
            <person name="Kalhor M.S."/>
            <person name="Jansen J."/>
            <person name="Van den Hoogen J."/>
            <person name="Gungor B."/>
            <person name="Hartog M."/>
            <person name="Hontelez J."/>
            <person name="Verver J."/>
            <person name="Yang W.-C."/>
            <person name="Schijlen E."/>
            <person name="Repin R."/>
            <person name="Schilthuizen M."/>
            <person name="Schranz E."/>
            <person name="Heidstra R."/>
            <person name="Miyata K."/>
            <person name="Fedorova E."/>
            <person name="Kohlen W."/>
            <person name="Bisseling T."/>
            <person name="Smit S."/>
            <person name="Geurts R."/>
        </authorList>
    </citation>
    <scope>NUCLEOTIDE SEQUENCE [LARGE SCALE GENOMIC DNA]</scope>
    <source>
        <strain evidence="12">cv. WU1-14</strain>
    </source>
</reference>
<dbReference type="Gene3D" id="1.10.8.430">
    <property type="entry name" value="Helical domain of apoptotic protease-activating factors"/>
    <property type="match status" value="1"/>
</dbReference>
<dbReference type="InterPro" id="IPR050905">
    <property type="entry name" value="Plant_NBS-LRR"/>
</dbReference>
<dbReference type="InterPro" id="IPR042197">
    <property type="entry name" value="Apaf_helical"/>
</dbReference>
<keyword evidence="3" id="KW-0677">Repeat</keyword>
<dbReference type="InterPro" id="IPR036388">
    <property type="entry name" value="WH-like_DNA-bd_sf"/>
</dbReference>
<dbReference type="FunFam" id="3.40.50.300:FF:001091">
    <property type="entry name" value="Probable disease resistance protein At1g61300"/>
    <property type="match status" value="1"/>
</dbReference>
<dbReference type="PANTHER" id="PTHR33463:SF187">
    <property type="entry name" value="AND NB-ARC DOMAIN DISEASE RESISTANCE PROTEIN, PUTATIVE-RELATED"/>
    <property type="match status" value="1"/>
</dbReference>
<evidence type="ECO:0000256" key="6">
    <source>
        <dbReference type="ARBA" id="ARBA00022840"/>
    </source>
</evidence>
<organism evidence="11 12">
    <name type="scientific">Parasponia andersonii</name>
    <name type="common">Sponia andersonii</name>
    <dbReference type="NCBI Taxonomy" id="3476"/>
    <lineage>
        <taxon>Eukaryota</taxon>
        <taxon>Viridiplantae</taxon>
        <taxon>Streptophyta</taxon>
        <taxon>Embryophyta</taxon>
        <taxon>Tracheophyta</taxon>
        <taxon>Spermatophyta</taxon>
        <taxon>Magnoliopsida</taxon>
        <taxon>eudicotyledons</taxon>
        <taxon>Gunneridae</taxon>
        <taxon>Pentapetalae</taxon>
        <taxon>rosids</taxon>
        <taxon>fabids</taxon>
        <taxon>Rosales</taxon>
        <taxon>Cannabaceae</taxon>
        <taxon>Parasponia</taxon>
    </lineage>
</organism>
<dbReference type="InterPro" id="IPR032675">
    <property type="entry name" value="LRR_dom_sf"/>
</dbReference>
<comment type="caution">
    <text evidence="11">The sequence shown here is derived from an EMBL/GenBank/DDBJ whole genome shotgun (WGS) entry which is preliminary data.</text>
</comment>
<dbReference type="Pfam" id="PF00931">
    <property type="entry name" value="NB-ARC"/>
    <property type="match status" value="1"/>
</dbReference>
<keyword evidence="4" id="KW-0547">Nucleotide-binding</keyword>
<keyword evidence="6" id="KW-0067">ATP-binding</keyword>
<keyword evidence="7" id="KW-0175">Coiled coil</keyword>
<evidence type="ECO:0000313" key="11">
    <source>
        <dbReference type="EMBL" id="PON59270.1"/>
    </source>
</evidence>
<dbReference type="Gene3D" id="3.80.10.10">
    <property type="entry name" value="Ribonuclease Inhibitor"/>
    <property type="match status" value="2"/>
</dbReference>
<keyword evidence="12" id="KW-1185">Reference proteome</keyword>